<protein>
    <submittedName>
        <fullName evidence="1">Uncharacterized protein</fullName>
    </submittedName>
</protein>
<reference evidence="1" key="2">
    <citation type="submission" date="2025-08" db="UniProtKB">
        <authorList>
            <consortium name="Ensembl"/>
        </authorList>
    </citation>
    <scope>IDENTIFICATION</scope>
</reference>
<reference evidence="1" key="3">
    <citation type="submission" date="2025-09" db="UniProtKB">
        <authorList>
            <consortium name="Ensembl"/>
        </authorList>
    </citation>
    <scope>IDENTIFICATION</scope>
</reference>
<sequence length="53" mass="5709">MPNGTTLSVALAAYPCKSAFCCSNQGKFARTTSPTVRSLRQRIDSCKVGCPKR</sequence>
<proteinExistence type="predicted"/>
<evidence type="ECO:0000313" key="1">
    <source>
        <dbReference type="Ensembl" id="ENSCSAVP00000002136.1"/>
    </source>
</evidence>
<evidence type="ECO:0000313" key="2">
    <source>
        <dbReference type="Proteomes" id="UP000007875"/>
    </source>
</evidence>
<dbReference type="HOGENOM" id="CLU_3067915_0_0_1"/>
<dbReference type="Ensembl" id="ENSCSAVT00000002173.1">
    <property type="protein sequence ID" value="ENSCSAVP00000002136.1"/>
    <property type="gene ID" value="ENSCSAVG00000001253.1"/>
</dbReference>
<keyword evidence="2" id="KW-1185">Reference proteome</keyword>
<dbReference type="GeneTree" id="ENSGT00550000074913"/>
<organism evidence="1 2">
    <name type="scientific">Ciona savignyi</name>
    <name type="common">Pacific transparent sea squirt</name>
    <dbReference type="NCBI Taxonomy" id="51511"/>
    <lineage>
        <taxon>Eukaryota</taxon>
        <taxon>Metazoa</taxon>
        <taxon>Chordata</taxon>
        <taxon>Tunicata</taxon>
        <taxon>Ascidiacea</taxon>
        <taxon>Phlebobranchia</taxon>
        <taxon>Cionidae</taxon>
        <taxon>Ciona</taxon>
    </lineage>
</organism>
<accession>H2Y9Y8</accession>
<name>H2Y9Y8_CIOSA</name>
<reference evidence="2" key="1">
    <citation type="submission" date="2003-08" db="EMBL/GenBank/DDBJ databases">
        <authorList>
            <person name="Birren B."/>
            <person name="Nusbaum C."/>
            <person name="Abebe A."/>
            <person name="Abouelleil A."/>
            <person name="Adekoya E."/>
            <person name="Ait-zahra M."/>
            <person name="Allen N."/>
            <person name="Allen T."/>
            <person name="An P."/>
            <person name="Anderson M."/>
            <person name="Anderson S."/>
            <person name="Arachchi H."/>
            <person name="Armbruster J."/>
            <person name="Bachantsang P."/>
            <person name="Baldwin J."/>
            <person name="Barry A."/>
            <person name="Bayul T."/>
            <person name="Blitshsteyn B."/>
            <person name="Bloom T."/>
            <person name="Blye J."/>
            <person name="Boguslavskiy L."/>
            <person name="Borowsky M."/>
            <person name="Boukhgalter B."/>
            <person name="Brunache A."/>
            <person name="Butler J."/>
            <person name="Calixte N."/>
            <person name="Calvo S."/>
            <person name="Camarata J."/>
            <person name="Campo K."/>
            <person name="Chang J."/>
            <person name="Cheshatsang Y."/>
            <person name="Citroen M."/>
            <person name="Collymore A."/>
            <person name="Considine T."/>
            <person name="Cook A."/>
            <person name="Cooke P."/>
            <person name="Corum B."/>
            <person name="Cuomo C."/>
            <person name="David R."/>
            <person name="Dawoe T."/>
            <person name="Degray S."/>
            <person name="Dodge S."/>
            <person name="Dooley K."/>
            <person name="Dorje P."/>
            <person name="Dorjee K."/>
            <person name="Dorris L."/>
            <person name="Duffey N."/>
            <person name="Dupes A."/>
            <person name="Elkins T."/>
            <person name="Engels R."/>
            <person name="Erickson J."/>
            <person name="Farina A."/>
            <person name="Faro S."/>
            <person name="Ferreira P."/>
            <person name="Fischer H."/>
            <person name="Fitzgerald M."/>
            <person name="Foley K."/>
            <person name="Gage D."/>
            <person name="Galagan J."/>
            <person name="Gearin G."/>
            <person name="Gnerre S."/>
            <person name="Gnirke A."/>
            <person name="Goyette A."/>
            <person name="Graham J."/>
            <person name="Grandbois E."/>
            <person name="Gyaltsen K."/>
            <person name="Hafez N."/>
            <person name="Hagopian D."/>
            <person name="Hagos B."/>
            <person name="Hall J."/>
            <person name="Hatcher B."/>
            <person name="Heller A."/>
            <person name="Higgins H."/>
            <person name="Honan T."/>
            <person name="Horn A."/>
            <person name="Houde N."/>
            <person name="Hughes L."/>
            <person name="Hulme W."/>
            <person name="Husby E."/>
            <person name="Iliev I."/>
            <person name="Jaffe D."/>
            <person name="Jones C."/>
            <person name="Kamal M."/>
            <person name="Kamat A."/>
            <person name="Kamvysselis M."/>
            <person name="Karlsson E."/>
            <person name="Kells C."/>
            <person name="Kieu A."/>
            <person name="Kisner P."/>
            <person name="Kodira C."/>
            <person name="Kulbokas E."/>
            <person name="Labutti K."/>
            <person name="Lama D."/>
            <person name="Landers T."/>
            <person name="Leger J."/>
            <person name="Levine S."/>
            <person name="Lewis D."/>
            <person name="Lewis T."/>
            <person name="Lindblad-toh K."/>
            <person name="Liu X."/>
            <person name="Lokyitsang T."/>
            <person name="Lokyitsang Y."/>
            <person name="Lucien O."/>
            <person name="Lui A."/>
            <person name="Ma L.J."/>
            <person name="Mabbitt R."/>
            <person name="Macdonald J."/>
            <person name="Maclean C."/>
            <person name="Major J."/>
            <person name="Manning J."/>
            <person name="Marabella R."/>
            <person name="Maru K."/>
            <person name="Matthews C."/>
            <person name="Mauceli E."/>
            <person name="Mccarthy M."/>
            <person name="Mcdonough S."/>
            <person name="Mcghee T."/>
            <person name="Meldrim J."/>
            <person name="Meneus L."/>
            <person name="Mesirov J."/>
            <person name="Mihalev A."/>
            <person name="Mihova T."/>
            <person name="Mikkelsen T."/>
            <person name="Mlenga V."/>
            <person name="Moru K."/>
            <person name="Mozes J."/>
            <person name="Mulrain L."/>
            <person name="Munson G."/>
            <person name="Naylor J."/>
            <person name="Newes C."/>
            <person name="Nguyen C."/>
            <person name="Nguyen N."/>
            <person name="Nguyen T."/>
            <person name="Nicol R."/>
            <person name="Nielsen C."/>
            <person name="Nizzari M."/>
            <person name="Norbu C."/>
            <person name="Norbu N."/>
            <person name="O'donnell P."/>
            <person name="Okoawo O."/>
            <person name="O'leary S."/>
            <person name="Omotosho B."/>
            <person name="O'neill K."/>
            <person name="Osman S."/>
            <person name="Parker S."/>
            <person name="Perrin D."/>
            <person name="Phunkhang P."/>
            <person name="Piqani B."/>
            <person name="Purcell S."/>
            <person name="Rachupka T."/>
            <person name="Ramasamy U."/>
            <person name="Rameau R."/>
            <person name="Ray V."/>
            <person name="Raymond C."/>
            <person name="Retta R."/>
            <person name="Richardson S."/>
            <person name="Rise C."/>
            <person name="Rodriguez J."/>
            <person name="Rogers J."/>
            <person name="Rogov P."/>
            <person name="Rutman M."/>
            <person name="Schupbach R."/>
            <person name="Seaman C."/>
            <person name="Settipalli S."/>
            <person name="Sharpe T."/>
            <person name="Sheridan J."/>
            <person name="Sherpa N."/>
            <person name="Shi J."/>
            <person name="Smirnov S."/>
            <person name="Smith C."/>
            <person name="Sougnez C."/>
            <person name="Spencer B."/>
            <person name="Stalker J."/>
            <person name="Stange-thomann N."/>
            <person name="Stavropoulos S."/>
            <person name="Stetson K."/>
            <person name="Stone C."/>
            <person name="Stone S."/>
            <person name="Stubbs M."/>
            <person name="Talamas J."/>
            <person name="Tchuinga P."/>
            <person name="Tenzing P."/>
            <person name="Tesfaye S."/>
            <person name="Theodore J."/>
            <person name="Thoulutsang Y."/>
            <person name="Topham K."/>
            <person name="Towey S."/>
            <person name="Tsamla T."/>
            <person name="Tsomo N."/>
            <person name="Vallee D."/>
            <person name="Vassiliev H."/>
            <person name="Venkataraman V."/>
            <person name="Vinson J."/>
            <person name="Vo A."/>
            <person name="Wade C."/>
            <person name="Wang S."/>
            <person name="Wangchuk T."/>
            <person name="Wangdi T."/>
            <person name="Whittaker C."/>
            <person name="Wilkinson J."/>
            <person name="Wu Y."/>
            <person name="Wyman D."/>
            <person name="Yadav S."/>
            <person name="Yang S."/>
            <person name="Yang X."/>
            <person name="Yeager S."/>
            <person name="Yee E."/>
            <person name="Young G."/>
            <person name="Zainoun J."/>
            <person name="Zembeck L."/>
            <person name="Zimmer A."/>
            <person name="Zody M."/>
            <person name="Lander E."/>
        </authorList>
    </citation>
    <scope>NUCLEOTIDE SEQUENCE [LARGE SCALE GENOMIC DNA]</scope>
</reference>
<dbReference type="Proteomes" id="UP000007875">
    <property type="component" value="Unassembled WGS sequence"/>
</dbReference>
<dbReference type="AlphaFoldDB" id="H2Y9Y8"/>